<dbReference type="PROSITE" id="PS00061">
    <property type="entry name" value="ADH_SHORT"/>
    <property type="match status" value="1"/>
</dbReference>
<dbReference type="InterPro" id="IPR002347">
    <property type="entry name" value="SDR_fam"/>
</dbReference>
<evidence type="ECO:0000313" key="3">
    <source>
        <dbReference type="EMBL" id="SVA12495.1"/>
    </source>
</evidence>
<evidence type="ECO:0000256" key="1">
    <source>
        <dbReference type="ARBA" id="ARBA00006484"/>
    </source>
</evidence>
<sequence length="236" mass="25681">MLKDKTIVITGAANGIGCAWAKKFNEEGAKVIAGDIDKENLSKLSDIGILTSLTDVSDSEQVSKMIELAISETGRLDIIFNNAGISYGYKVESSPEGAFEHHVAVHLFGCVFGMRHSIPIMRKQGFGRIINTISRNAETNVATTSAYSAAKAGIWSVSRVAANEVSDSDILINMLIPGPTNTAIWGREMKHLQSPEETFPTARMLATLPKGGPTGKVFWDEKEYPMFDTKNEILKT</sequence>
<dbReference type="InterPro" id="IPR020904">
    <property type="entry name" value="Sc_DH/Rdtase_CS"/>
</dbReference>
<reference evidence="3" key="1">
    <citation type="submission" date="2018-05" db="EMBL/GenBank/DDBJ databases">
        <authorList>
            <person name="Lanie J.A."/>
            <person name="Ng W.-L."/>
            <person name="Kazmierczak K.M."/>
            <person name="Andrzejewski T.M."/>
            <person name="Davidsen T.M."/>
            <person name="Wayne K.J."/>
            <person name="Tettelin H."/>
            <person name="Glass J.I."/>
            <person name="Rusch D."/>
            <person name="Podicherti R."/>
            <person name="Tsui H.-C.T."/>
            <person name="Winkler M.E."/>
        </authorList>
    </citation>
    <scope>NUCLEOTIDE SEQUENCE</scope>
</reference>
<organism evidence="3">
    <name type="scientific">marine metagenome</name>
    <dbReference type="NCBI Taxonomy" id="408172"/>
    <lineage>
        <taxon>unclassified sequences</taxon>
        <taxon>metagenomes</taxon>
        <taxon>ecological metagenomes</taxon>
    </lineage>
</organism>
<gene>
    <name evidence="3" type="ORF">METZ01_LOCUS65349</name>
</gene>
<evidence type="ECO:0000256" key="2">
    <source>
        <dbReference type="ARBA" id="ARBA00023002"/>
    </source>
</evidence>
<dbReference type="SUPFAM" id="SSF51735">
    <property type="entry name" value="NAD(P)-binding Rossmann-fold domains"/>
    <property type="match status" value="1"/>
</dbReference>
<dbReference type="GO" id="GO:0016491">
    <property type="term" value="F:oxidoreductase activity"/>
    <property type="evidence" value="ECO:0007669"/>
    <property type="project" value="UniProtKB-KW"/>
</dbReference>
<dbReference type="Gene3D" id="3.40.50.720">
    <property type="entry name" value="NAD(P)-binding Rossmann-like Domain"/>
    <property type="match status" value="1"/>
</dbReference>
<dbReference type="PANTHER" id="PTHR43669">
    <property type="entry name" value="5-KETO-D-GLUCONATE 5-REDUCTASE"/>
    <property type="match status" value="1"/>
</dbReference>
<dbReference type="PRINTS" id="PR00080">
    <property type="entry name" value="SDRFAMILY"/>
</dbReference>
<dbReference type="CDD" id="cd05233">
    <property type="entry name" value="SDR_c"/>
    <property type="match status" value="1"/>
</dbReference>
<name>A0A381T8K3_9ZZZZ</name>
<proteinExistence type="inferred from homology"/>
<keyword evidence="2" id="KW-0560">Oxidoreductase</keyword>
<accession>A0A381T8K3</accession>
<dbReference type="EMBL" id="UINC01004191">
    <property type="protein sequence ID" value="SVA12495.1"/>
    <property type="molecule type" value="Genomic_DNA"/>
</dbReference>
<dbReference type="InterPro" id="IPR036291">
    <property type="entry name" value="NAD(P)-bd_dom_sf"/>
</dbReference>
<dbReference type="PANTHER" id="PTHR43669:SF3">
    <property type="entry name" value="ALCOHOL DEHYDROGENASE, PUTATIVE (AFU_ORTHOLOGUE AFUA_3G03445)-RELATED"/>
    <property type="match status" value="1"/>
</dbReference>
<dbReference type="Pfam" id="PF00106">
    <property type="entry name" value="adh_short"/>
    <property type="match status" value="1"/>
</dbReference>
<evidence type="ECO:0008006" key="4">
    <source>
        <dbReference type="Google" id="ProtNLM"/>
    </source>
</evidence>
<dbReference type="AlphaFoldDB" id="A0A381T8K3"/>
<comment type="similarity">
    <text evidence="1">Belongs to the short-chain dehydrogenases/reductases (SDR) family.</text>
</comment>
<protein>
    <recommendedName>
        <fullName evidence="4">Short-chain dehydrogenase</fullName>
    </recommendedName>
</protein>
<dbReference type="PRINTS" id="PR00081">
    <property type="entry name" value="GDHRDH"/>
</dbReference>